<evidence type="ECO:0000259" key="1">
    <source>
        <dbReference type="Pfam" id="PF13452"/>
    </source>
</evidence>
<dbReference type="CDD" id="cd03441">
    <property type="entry name" value="R_hydratase_like"/>
    <property type="match status" value="1"/>
</dbReference>
<name>A0A2A4FSE2_9SPHN</name>
<keyword evidence="3" id="KW-1185">Reference proteome</keyword>
<dbReference type="Gene3D" id="3.10.129.10">
    <property type="entry name" value="Hotdog Thioesterase"/>
    <property type="match status" value="1"/>
</dbReference>
<dbReference type="Proteomes" id="UP000218934">
    <property type="component" value="Unassembled WGS sequence"/>
</dbReference>
<evidence type="ECO:0000313" key="2">
    <source>
        <dbReference type="EMBL" id="PCE41333.1"/>
    </source>
</evidence>
<dbReference type="OrthoDB" id="5522043at2"/>
<accession>A0A2A4FSE2</accession>
<dbReference type="KEGG" id="rdi:CMV14_10185"/>
<reference evidence="2 3" key="1">
    <citation type="submission" date="2017-09" db="EMBL/GenBank/DDBJ databases">
        <title>The Catabolism of 3,6-Dichlorosalicylic acid is Initiated by the Cytochrome P450 Monooxygenase DsmABC in Rhizorhabdus dicambivorans Ndbn-20.</title>
        <authorList>
            <person name="Na L."/>
        </authorList>
    </citation>
    <scope>NUCLEOTIDE SEQUENCE [LARGE SCALE GENOMIC DNA]</scope>
    <source>
        <strain evidence="2 3">Ndbn-20m</strain>
    </source>
</reference>
<proteinExistence type="predicted"/>
<dbReference type="EMBL" id="NWUF01000016">
    <property type="protein sequence ID" value="PCE41333.1"/>
    <property type="molecule type" value="Genomic_DNA"/>
</dbReference>
<dbReference type="Pfam" id="PF13452">
    <property type="entry name" value="FAS1_DH_region"/>
    <property type="match status" value="1"/>
</dbReference>
<dbReference type="InterPro" id="IPR029069">
    <property type="entry name" value="HotDog_dom_sf"/>
</dbReference>
<protein>
    <submittedName>
        <fullName evidence="2">MaoC family dehydratase</fullName>
    </submittedName>
</protein>
<sequence>MRIDAQRHIGVVSEPRVVEVERGFLKFFAKATGETNPIYFDEEAARAAGHPDIPMPPTYMFSLQLSAPAAVGDVFDPVNGMGIDMRRVLHGEESFTYHQPVYAGDRLELVTTTTDIYEKKGGALQFIVQETRCTNSDQILCIEARQVTVARNG</sequence>
<dbReference type="PIRSF" id="PIRSF018072">
    <property type="entry name" value="UCP018072"/>
    <property type="match status" value="1"/>
</dbReference>
<feature type="domain" description="FAS1-like dehydratase" evidence="1">
    <location>
        <begin position="8"/>
        <end position="137"/>
    </location>
</feature>
<organism evidence="2 3">
    <name type="scientific">Rhizorhabdus dicambivorans</name>
    <dbReference type="NCBI Taxonomy" id="1850238"/>
    <lineage>
        <taxon>Bacteria</taxon>
        <taxon>Pseudomonadati</taxon>
        <taxon>Pseudomonadota</taxon>
        <taxon>Alphaproteobacteria</taxon>
        <taxon>Sphingomonadales</taxon>
        <taxon>Sphingomonadaceae</taxon>
        <taxon>Rhizorhabdus</taxon>
    </lineage>
</organism>
<evidence type="ECO:0000313" key="3">
    <source>
        <dbReference type="Proteomes" id="UP000218934"/>
    </source>
</evidence>
<gene>
    <name evidence="2" type="ORF">COO09_15895</name>
</gene>
<comment type="caution">
    <text evidence="2">The sequence shown here is derived from an EMBL/GenBank/DDBJ whole genome shotgun (WGS) entry which is preliminary data.</text>
</comment>
<dbReference type="InterPro" id="IPR039569">
    <property type="entry name" value="FAS1-like_DH_region"/>
</dbReference>
<dbReference type="SUPFAM" id="SSF54637">
    <property type="entry name" value="Thioesterase/thiol ester dehydrase-isomerase"/>
    <property type="match status" value="1"/>
</dbReference>
<dbReference type="AlphaFoldDB" id="A0A2A4FSE2"/>
<dbReference type="RefSeq" id="WP_066964862.1">
    <property type="nucleotide sequence ID" value="NZ_CP023449.1"/>
</dbReference>
<dbReference type="InterPro" id="IPR016709">
    <property type="entry name" value="HadA-like"/>
</dbReference>